<dbReference type="Gene3D" id="2.40.30.170">
    <property type="match status" value="1"/>
</dbReference>
<evidence type="ECO:0000313" key="6">
    <source>
        <dbReference type="Proteomes" id="UP000315252"/>
    </source>
</evidence>
<dbReference type="Gene3D" id="1.10.287.470">
    <property type="entry name" value="Helix hairpin bin"/>
    <property type="match status" value="1"/>
</dbReference>
<protein>
    <submittedName>
        <fullName evidence="5">Efflux RND transporter periplasmic adaptor subunit</fullName>
    </submittedName>
</protein>
<evidence type="ECO:0000259" key="3">
    <source>
        <dbReference type="Pfam" id="PF25954"/>
    </source>
</evidence>
<name>A0A545T210_9PROT</name>
<dbReference type="PANTHER" id="PTHR30469:SF29">
    <property type="entry name" value="BLR2860 PROTEIN"/>
    <property type="match status" value="1"/>
</dbReference>
<keyword evidence="2" id="KW-0732">Signal</keyword>
<reference evidence="5 6" key="1">
    <citation type="submission" date="2019-06" db="EMBL/GenBank/DDBJ databases">
        <title>Whole genome sequence for Rhodospirillaceae sp. R148.</title>
        <authorList>
            <person name="Wang G."/>
        </authorList>
    </citation>
    <scope>NUCLEOTIDE SEQUENCE [LARGE SCALE GENOMIC DNA]</scope>
    <source>
        <strain evidence="5 6">R148</strain>
    </source>
</reference>
<dbReference type="GO" id="GO:1990281">
    <property type="term" value="C:efflux pump complex"/>
    <property type="evidence" value="ECO:0007669"/>
    <property type="project" value="TreeGrafter"/>
</dbReference>
<comment type="similarity">
    <text evidence="1">Belongs to the membrane fusion protein (MFP) (TC 8.A.1) family.</text>
</comment>
<evidence type="ECO:0000313" key="5">
    <source>
        <dbReference type="EMBL" id="TQV71235.1"/>
    </source>
</evidence>
<sequence length="368" mass="39657">MMKRSIVIASLLGLAAVGWIASGQIGHGDSGPEVQKPPANLEASTNVASVRVRTQAATPYRVDVVLRGSTEAVRKVNVKAETFGRVVELNAQRGGSVESGEVMVRLSPEERPAMLDEARALYEQRRIEYEAARKLSKKGFRAETQLAASKADLEAADAAVQRAKVALENIVIRAPFDGYVDERMVEIGDFIDKGDPITKVVDLDPILIVTQVNERSIKQLSVGEPGYARLITGDEVEGKIRFVSAVADPQTRTFRVEIEVPNPDLKIPDGLSADVRLPLQEIPAHLVSPAILSLTDSGEVGVKVVNEDNLVTFIPANIVANGATGVWLSGLPEEITLITVGQEFVTDGQEVLPIDEETLEPIEIGSNS</sequence>
<keyword evidence="6" id="KW-1185">Reference proteome</keyword>
<comment type="caution">
    <text evidence="5">The sequence shown here is derived from an EMBL/GenBank/DDBJ whole genome shotgun (WGS) entry which is preliminary data.</text>
</comment>
<evidence type="ECO:0000256" key="1">
    <source>
        <dbReference type="ARBA" id="ARBA00009477"/>
    </source>
</evidence>
<proteinExistence type="inferred from homology"/>
<dbReference type="PANTHER" id="PTHR30469">
    <property type="entry name" value="MULTIDRUG RESISTANCE PROTEIN MDTA"/>
    <property type="match status" value="1"/>
</dbReference>
<dbReference type="EMBL" id="VHSH01000014">
    <property type="protein sequence ID" value="TQV71235.1"/>
    <property type="molecule type" value="Genomic_DNA"/>
</dbReference>
<gene>
    <name evidence="5" type="ORF">FKG95_26740</name>
</gene>
<dbReference type="Pfam" id="PF25954">
    <property type="entry name" value="Beta-barrel_RND_2"/>
    <property type="match status" value="1"/>
</dbReference>
<accession>A0A545T210</accession>
<feature type="chain" id="PRO_5022203638" evidence="2">
    <location>
        <begin position="22"/>
        <end position="368"/>
    </location>
</feature>
<feature type="signal peptide" evidence="2">
    <location>
        <begin position="1"/>
        <end position="21"/>
    </location>
</feature>
<feature type="domain" description="CzcB-like barrel-sandwich hybrid" evidence="4">
    <location>
        <begin position="76"/>
        <end position="202"/>
    </location>
</feature>
<dbReference type="InterPro" id="IPR006143">
    <property type="entry name" value="RND_pump_MFP"/>
</dbReference>
<dbReference type="AlphaFoldDB" id="A0A545T210"/>
<dbReference type="OrthoDB" id="9800613at2"/>
<dbReference type="Proteomes" id="UP000315252">
    <property type="component" value="Unassembled WGS sequence"/>
</dbReference>
<dbReference type="NCBIfam" id="TIGR01730">
    <property type="entry name" value="RND_mfp"/>
    <property type="match status" value="1"/>
</dbReference>
<evidence type="ECO:0000259" key="4">
    <source>
        <dbReference type="Pfam" id="PF25973"/>
    </source>
</evidence>
<dbReference type="GO" id="GO:0015562">
    <property type="term" value="F:efflux transmembrane transporter activity"/>
    <property type="evidence" value="ECO:0007669"/>
    <property type="project" value="TreeGrafter"/>
</dbReference>
<dbReference type="RefSeq" id="WP_142899528.1">
    <property type="nucleotide sequence ID" value="NZ_ML660065.1"/>
</dbReference>
<dbReference type="SUPFAM" id="SSF111369">
    <property type="entry name" value="HlyD-like secretion proteins"/>
    <property type="match status" value="1"/>
</dbReference>
<dbReference type="InterPro" id="IPR058792">
    <property type="entry name" value="Beta-barrel_RND_2"/>
</dbReference>
<dbReference type="InterPro" id="IPR058647">
    <property type="entry name" value="BSH_CzcB-like"/>
</dbReference>
<evidence type="ECO:0000256" key="2">
    <source>
        <dbReference type="SAM" id="SignalP"/>
    </source>
</evidence>
<dbReference type="Gene3D" id="2.40.50.100">
    <property type="match status" value="1"/>
</dbReference>
<dbReference type="Pfam" id="PF25973">
    <property type="entry name" value="BSH_CzcB"/>
    <property type="match status" value="1"/>
</dbReference>
<feature type="domain" description="CusB-like beta-barrel" evidence="3">
    <location>
        <begin position="208"/>
        <end position="277"/>
    </location>
</feature>
<organism evidence="5 6">
    <name type="scientific">Denitrobaculum tricleocarpae</name>
    <dbReference type="NCBI Taxonomy" id="2591009"/>
    <lineage>
        <taxon>Bacteria</taxon>
        <taxon>Pseudomonadati</taxon>
        <taxon>Pseudomonadota</taxon>
        <taxon>Alphaproteobacteria</taxon>
        <taxon>Rhodospirillales</taxon>
        <taxon>Rhodospirillaceae</taxon>
        <taxon>Denitrobaculum</taxon>
    </lineage>
</organism>